<feature type="compositionally biased region" description="Polar residues" evidence="1">
    <location>
        <begin position="300"/>
        <end position="310"/>
    </location>
</feature>
<reference evidence="3" key="1">
    <citation type="submission" date="2010-08" db="EMBL/GenBank/DDBJ databases">
        <authorList>
            <consortium name="Caenorhabditis japonica Sequencing Consortium"/>
            <person name="Wilson R.K."/>
        </authorList>
    </citation>
    <scope>NUCLEOTIDE SEQUENCE [LARGE SCALE GENOMIC DNA]</scope>
    <source>
        <strain evidence="3">DF5081</strain>
    </source>
</reference>
<accession>A0A8R1DGV3</accession>
<evidence type="ECO:0000313" key="3">
    <source>
        <dbReference type="Proteomes" id="UP000005237"/>
    </source>
</evidence>
<dbReference type="GO" id="GO:0005643">
    <property type="term" value="C:nuclear pore"/>
    <property type="evidence" value="ECO:0007669"/>
    <property type="project" value="EnsemblMetazoa"/>
</dbReference>
<dbReference type="Gene3D" id="2.30.29.30">
    <property type="entry name" value="Pleckstrin-homology domain (PH domain)/Phosphotyrosine-binding domain (PTB)"/>
    <property type="match status" value="1"/>
</dbReference>
<evidence type="ECO:0008006" key="4">
    <source>
        <dbReference type="Google" id="ProtNLM"/>
    </source>
</evidence>
<feature type="compositionally biased region" description="Gly residues" evidence="1">
    <location>
        <begin position="187"/>
        <end position="196"/>
    </location>
</feature>
<evidence type="ECO:0000256" key="1">
    <source>
        <dbReference type="SAM" id="MobiDB-lite"/>
    </source>
</evidence>
<dbReference type="CDD" id="cd13170">
    <property type="entry name" value="RanBD_NUP50"/>
    <property type="match status" value="1"/>
</dbReference>
<dbReference type="GO" id="GO:1901990">
    <property type="term" value="P:regulation of mitotic cell cycle phase transition"/>
    <property type="evidence" value="ECO:0007669"/>
    <property type="project" value="EnsemblMetazoa"/>
</dbReference>
<dbReference type="Proteomes" id="UP000005237">
    <property type="component" value="Unassembled WGS sequence"/>
</dbReference>
<dbReference type="AlphaFoldDB" id="A0A8R1DGV3"/>
<keyword evidence="3" id="KW-1185">Reference proteome</keyword>
<dbReference type="OMA" id="TTMMIRF"/>
<feature type="region of interest" description="Disordered" evidence="1">
    <location>
        <begin position="158"/>
        <end position="349"/>
    </location>
</feature>
<feature type="compositionally biased region" description="Basic and acidic residues" evidence="1">
    <location>
        <begin position="257"/>
        <end position="266"/>
    </location>
</feature>
<reference evidence="2" key="2">
    <citation type="submission" date="2022-06" db="UniProtKB">
        <authorList>
            <consortium name="EnsemblMetazoa"/>
        </authorList>
    </citation>
    <scope>IDENTIFICATION</scope>
    <source>
        <strain evidence="2">DF5081</strain>
    </source>
</reference>
<protein>
    <recommendedName>
        <fullName evidence="4">RanBD1 domain-containing protein</fullName>
    </recommendedName>
</protein>
<sequence length="524" mass="54903">MDNGKKAPQTSEQQMNTFRLRDKMCLLNAEFLKVCNGFYKEKGHYDFTATMQSYIEHAKQLKVMYKVDEEPVAPPVSSVKVKPVPAPEPVVKPAPPAKPSAVAPFQRKIAKATRRNGASATATESSPKVMNSTFLAVSSPVTQPPVPKFGDISVIAKDTPAPPATKSDDPAPAATPAGGVARKRAIRGGGPLGGGESVVFKSGDGAEVEKSSSAATTKIPEVTIKFPEPSKDFWTKKDDSTSAASNNGGSLFAFLGKDTDKSKEPAKFTGFSFGKKPANDDEKKKDDVAATSPSKPLIFGNSTSPATSLKPSAFSFGGVKNSEDSTAPKLSFGAKPSEDSAPKPLSFGSSLFGSSTGTTATAPGSSTGGLSFGSGGLFAGLAQKAMENKDKPAGSGGGDDDEGEYVPPKVETVENEEPDAVLSSKVSVFKFSGKEYTKLGVGMLHIKQTDGKFSVLIRAATTTGTVWLNSLCNAAMKATKVDEKGERVRLTCPTSMSEMTTMMIRFATADGAKKFTDKVGEVAK</sequence>
<evidence type="ECO:0000313" key="2">
    <source>
        <dbReference type="EnsemblMetazoa" id="CJA02406.1"/>
    </source>
</evidence>
<dbReference type="InterPro" id="IPR011993">
    <property type="entry name" value="PH-like_dom_sf"/>
</dbReference>
<feature type="compositionally biased region" description="Basic and acidic residues" evidence="1">
    <location>
        <begin position="277"/>
        <end position="288"/>
    </location>
</feature>
<feature type="compositionally biased region" description="Basic and acidic residues" evidence="1">
    <location>
        <begin position="228"/>
        <end position="240"/>
    </location>
</feature>
<dbReference type="SUPFAM" id="SSF50729">
    <property type="entry name" value="PH domain-like"/>
    <property type="match status" value="1"/>
</dbReference>
<organism evidence="2 3">
    <name type="scientific">Caenorhabditis japonica</name>
    <dbReference type="NCBI Taxonomy" id="281687"/>
    <lineage>
        <taxon>Eukaryota</taxon>
        <taxon>Metazoa</taxon>
        <taxon>Ecdysozoa</taxon>
        <taxon>Nematoda</taxon>
        <taxon>Chromadorea</taxon>
        <taxon>Rhabditida</taxon>
        <taxon>Rhabditina</taxon>
        <taxon>Rhabditomorpha</taxon>
        <taxon>Rhabditoidea</taxon>
        <taxon>Rhabditidae</taxon>
        <taxon>Peloderinae</taxon>
        <taxon>Caenorhabditis</taxon>
    </lineage>
</organism>
<name>A0A8R1DGV3_CAEJA</name>
<dbReference type="EnsemblMetazoa" id="CJA02406.1">
    <property type="protein sequence ID" value="CJA02406.1"/>
    <property type="gene ID" value="WBGene00121610"/>
</dbReference>
<proteinExistence type="predicted"/>